<evidence type="ECO:0000313" key="1">
    <source>
        <dbReference type="EMBL" id="SDZ54334.1"/>
    </source>
</evidence>
<proteinExistence type="predicted"/>
<protein>
    <submittedName>
        <fullName evidence="1">Uncharacterized protein</fullName>
    </submittedName>
</protein>
<evidence type="ECO:0000313" key="2">
    <source>
        <dbReference type="Proteomes" id="UP000199632"/>
    </source>
</evidence>
<accession>A0A1H3TVT7</accession>
<sequence>MDPLSEITDSKNDRFVAESIGPILHVDGLGPSRYDVRLDAGTRSVRAYIVCAPDSPFTVAIGKRFWADCTTRFQAFADIPVEAGRREVAVTVPDATRFILLVIPTPTQPR</sequence>
<organism evidence="1 2">
    <name type="scientific">Asanoa ishikariensis</name>
    <dbReference type="NCBI Taxonomy" id="137265"/>
    <lineage>
        <taxon>Bacteria</taxon>
        <taxon>Bacillati</taxon>
        <taxon>Actinomycetota</taxon>
        <taxon>Actinomycetes</taxon>
        <taxon>Micromonosporales</taxon>
        <taxon>Micromonosporaceae</taxon>
        <taxon>Asanoa</taxon>
    </lineage>
</organism>
<name>A0A1H3TVT7_9ACTN</name>
<gene>
    <name evidence="1" type="ORF">SAMN05421684_6477</name>
</gene>
<dbReference type="EMBL" id="FNQB01000003">
    <property type="protein sequence ID" value="SDZ54334.1"/>
    <property type="molecule type" value="Genomic_DNA"/>
</dbReference>
<dbReference type="Proteomes" id="UP000199632">
    <property type="component" value="Unassembled WGS sequence"/>
</dbReference>
<reference evidence="2" key="1">
    <citation type="submission" date="2016-10" db="EMBL/GenBank/DDBJ databases">
        <authorList>
            <person name="Varghese N."/>
            <person name="Submissions S."/>
        </authorList>
    </citation>
    <scope>NUCLEOTIDE SEQUENCE [LARGE SCALE GENOMIC DNA]</scope>
    <source>
        <strain evidence="2">DSM 44718</strain>
    </source>
</reference>
<dbReference type="AlphaFoldDB" id="A0A1H3TVT7"/>
<keyword evidence="2" id="KW-1185">Reference proteome</keyword>